<feature type="region of interest" description="Disordered" evidence="1">
    <location>
        <begin position="158"/>
        <end position="229"/>
    </location>
</feature>
<accession>A0A0H2S6M1</accession>
<protein>
    <submittedName>
        <fullName evidence="2">Uncharacterized protein</fullName>
    </submittedName>
</protein>
<dbReference type="InParanoid" id="A0A0H2S6M1"/>
<dbReference type="Proteomes" id="UP000053477">
    <property type="component" value="Unassembled WGS sequence"/>
</dbReference>
<keyword evidence="3" id="KW-1185">Reference proteome</keyword>
<gene>
    <name evidence="2" type="ORF">SCHPADRAFT_50210</name>
</gene>
<sequence length="283" mass="31302">MKMTEVGENMSISHCAGRRIGANRCDFVEGKVRCLGTTTRGTRCRKLVLVEDCRGEGPCPGHYCGYHKFQPIDPVRPTKVRCYGRTKRGLQCSFEVNVTFPIDESDGVFCHHHRHGASNDASPVKQADVTNITEKSEDTKLILDLLHEIITRVEKLEVKDKTPASSPSKRTLSSSRTNASSNSTERPASKRVSLTRSATSQSEGSTSSYVTGRSSVKSEHEDQSMEEENDAMIDVKSPDVTKLFRAQSPDRITRGRSCTRVLPSFTTSLSSPSSRIMERAIDS</sequence>
<organism evidence="2 3">
    <name type="scientific">Schizopora paradoxa</name>
    <dbReference type="NCBI Taxonomy" id="27342"/>
    <lineage>
        <taxon>Eukaryota</taxon>
        <taxon>Fungi</taxon>
        <taxon>Dikarya</taxon>
        <taxon>Basidiomycota</taxon>
        <taxon>Agaricomycotina</taxon>
        <taxon>Agaricomycetes</taxon>
        <taxon>Hymenochaetales</taxon>
        <taxon>Schizoporaceae</taxon>
        <taxon>Schizopora</taxon>
    </lineage>
</organism>
<evidence type="ECO:0000256" key="1">
    <source>
        <dbReference type="SAM" id="MobiDB-lite"/>
    </source>
</evidence>
<evidence type="ECO:0000313" key="3">
    <source>
        <dbReference type="Proteomes" id="UP000053477"/>
    </source>
</evidence>
<feature type="compositionally biased region" description="Low complexity" evidence="1">
    <location>
        <begin position="165"/>
        <end position="184"/>
    </location>
</feature>
<feature type="compositionally biased region" description="Low complexity" evidence="1">
    <location>
        <begin position="264"/>
        <end position="274"/>
    </location>
</feature>
<name>A0A0H2S6M1_9AGAM</name>
<evidence type="ECO:0000313" key="2">
    <source>
        <dbReference type="EMBL" id="KLO19609.1"/>
    </source>
</evidence>
<dbReference type="AlphaFoldDB" id="A0A0H2S6M1"/>
<reference evidence="2 3" key="1">
    <citation type="submission" date="2015-04" db="EMBL/GenBank/DDBJ databases">
        <title>Complete genome sequence of Schizopora paradoxa KUC8140, a cosmopolitan wood degrader in East Asia.</title>
        <authorList>
            <consortium name="DOE Joint Genome Institute"/>
            <person name="Min B."/>
            <person name="Park H."/>
            <person name="Jang Y."/>
            <person name="Kim J.-J."/>
            <person name="Kim K.H."/>
            <person name="Pangilinan J."/>
            <person name="Lipzen A."/>
            <person name="Riley R."/>
            <person name="Grigoriev I.V."/>
            <person name="Spatafora J.W."/>
            <person name="Choi I.-G."/>
        </authorList>
    </citation>
    <scope>NUCLEOTIDE SEQUENCE [LARGE SCALE GENOMIC DNA]</scope>
    <source>
        <strain evidence="2 3">KUC8140</strain>
    </source>
</reference>
<feature type="compositionally biased region" description="Low complexity" evidence="1">
    <location>
        <begin position="197"/>
        <end position="211"/>
    </location>
</feature>
<dbReference type="EMBL" id="KQ085885">
    <property type="protein sequence ID" value="KLO19609.1"/>
    <property type="molecule type" value="Genomic_DNA"/>
</dbReference>
<proteinExistence type="predicted"/>
<feature type="region of interest" description="Disordered" evidence="1">
    <location>
        <begin position="264"/>
        <end position="283"/>
    </location>
</feature>